<dbReference type="PROSITE" id="PS50112">
    <property type="entry name" value="PAS"/>
    <property type="match status" value="1"/>
</dbReference>
<dbReference type="PANTHER" id="PTHR44757:SF2">
    <property type="entry name" value="BIOFILM ARCHITECTURE MAINTENANCE PROTEIN MBAA"/>
    <property type="match status" value="1"/>
</dbReference>
<dbReference type="InterPro" id="IPR035965">
    <property type="entry name" value="PAS-like_dom_sf"/>
</dbReference>
<dbReference type="PROSITE" id="PS50113">
    <property type="entry name" value="PAC"/>
    <property type="match status" value="1"/>
</dbReference>
<dbReference type="SMART" id="SM00091">
    <property type="entry name" value="PAS"/>
    <property type="match status" value="1"/>
</dbReference>
<dbReference type="Gene3D" id="3.30.450.20">
    <property type="entry name" value="PAS domain"/>
    <property type="match status" value="1"/>
</dbReference>
<dbReference type="PANTHER" id="PTHR44757">
    <property type="entry name" value="DIGUANYLATE CYCLASE DGCP"/>
    <property type="match status" value="1"/>
</dbReference>
<proteinExistence type="predicted"/>
<organism evidence="3">
    <name type="scientific">Mariniphaga anaerophila</name>
    <dbReference type="NCBI Taxonomy" id="1484053"/>
    <lineage>
        <taxon>Bacteria</taxon>
        <taxon>Pseudomonadati</taxon>
        <taxon>Bacteroidota</taxon>
        <taxon>Bacteroidia</taxon>
        <taxon>Marinilabiliales</taxon>
        <taxon>Prolixibacteraceae</taxon>
        <taxon>Mariniphaga</taxon>
    </lineage>
</organism>
<dbReference type="InterPro" id="IPR000014">
    <property type="entry name" value="PAS"/>
</dbReference>
<sequence>MENRLLGLIDFKKVEILLEGFNKITGFVTAIIDLEGNILCKSGWRQICTEFHRIHPETAQKCKISDTDLANKKQERFKYNSYKCLNGLTDVVVPIIIKGEHIANLFSGQFFFEKPNREFFKKQAEKYGFDEKKYLEALDKVLVISEEKVKVALDFLLSMTQLISEMALQKLEQINLNKALKESEEKMRSIYRVAPAGIGVVINRVLKEVNPRICEMTGYTREELIDENSLMLYPSQEEYEFVGKEKYDQIKAKETGKVETRWQKKDGAIINILLASAPININDYSKGVTFTALDITERKQVEEALRQSEKHNAFLAQSAFELVELTSIQEIYKYTVQKLYELMEGNSIVALVEFNLSENRWKMQQVKGVGKKAVELSRLLGFDISQMEGDISTKYYEQISSGKLVELDFDLPGLFNNKLTAATGSTVKKMFSVEKMYCITFQYDEQILGNITIITNKKTKPVKTNLIEAFIQQVSNFVKKQKAEEALRQSEEMILSSQAVAHICSYSTTLDMMR</sequence>
<gene>
    <name evidence="3" type="ORF">ENN90_14520</name>
</gene>
<dbReference type="InterPro" id="IPR000700">
    <property type="entry name" value="PAS-assoc_C"/>
</dbReference>
<accession>A0A831LDS6</accession>
<name>A0A831LDS6_9BACT</name>
<feature type="domain" description="PAS" evidence="1">
    <location>
        <begin position="209"/>
        <end position="253"/>
    </location>
</feature>
<dbReference type="CDD" id="cd00130">
    <property type="entry name" value="PAS"/>
    <property type="match status" value="1"/>
</dbReference>
<dbReference type="EMBL" id="DSDK01000814">
    <property type="protein sequence ID" value="HDR52809.1"/>
    <property type="molecule type" value="Genomic_DNA"/>
</dbReference>
<comment type="caution">
    <text evidence="3">The sequence shown here is derived from an EMBL/GenBank/DDBJ whole genome shotgun (WGS) entry which is preliminary data.</text>
</comment>
<evidence type="ECO:0000259" key="2">
    <source>
        <dbReference type="PROSITE" id="PS50113"/>
    </source>
</evidence>
<dbReference type="Proteomes" id="UP000886047">
    <property type="component" value="Unassembled WGS sequence"/>
</dbReference>
<protein>
    <submittedName>
        <fullName evidence="3">PAS domain S-box protein</fullName>
    </submittedName>
</protein>
<dbReference type="NCBIfam" id="TIGR00229">
    <property type="entry name" value="sensory_box"/>
    <property type="match status" value="1"/>
</dbReference>
<feature type="domain" description="PAC" evidence="2">
    <location>
        <begin position="256"/>
        <end position="307"/>
    </location>
</feature>
<dbReference type="Pfam" id="PF10114">
    <property type="entry name" value="PocR"/>
    <property type="match status" value="1"/>
</dbReference>
<reference evidence="3" key="1">
    <citation type="journal article" date="2020" name="mSystems">
        <title>Genome- and Community-Level Interaction Insights into Carbon Utilization and Element Cycling Functions of Hydrothermarchaeota in Hydrothermal Sediment.</title>
        <authorList>
            <person name="Zhou Z."/>
            <person name="Liu Y."/>
            <person name="Xu W."/>
            <person name="Pan J."/>
            <person name="Luo Z.H."/>
            <person name="Li M."/>
        </authorList>
    </citation>
    <scope>NUCLEOTIDE SEQUENCE [LARGE SCALE GENOMIC DNA]</scope>
    <source>
        <strain evidence="3">SpSt-1217</strain>
    </source>
</reference>
<dbReference type="InterPro" id="IPR018771">
    <property type="entry name" value="PocR_dom"/>
</dbReference>
<evidence type="ECO:0000259" key="1">
    <source>
        <dbReference type="PROSITE" id="PS50112"/>
    </source>
</evidence>
<dbReference type="SUPFAM" id="SSF55785">
    <property type="entry name" value="PYP-like sensor domain (PAS domain)"/>
    <property type="match status" value="1"/>
</dbReference>
<dbReference type="InterPro" id="IPR052155">
    <property type="entry name" value="Biofilm_reg_signaling"/>
</dbReference>
<dbReference type="AlphaFoldDB" id="A0A831LDS6"/>
<dbReference type="Pfam" id="PF13426">
    <property type="entry name" value="PAS_9"/>
    <property type="match status" value="1"/>
</dbReference>
<evidence type="ECO:0000313" key="3">
    <source>
        <dbReference type="EMBL" id="HDR52809.1"/>
    </source>
</evidence>